<evidence type="ECO:0000256" key="1">
    <source>
        <dbReference type="SAM" id="SignalP"/>
    </source>
</evidence>
<dbReference type="PROSITE" id="PS51257">
    <property type="entry name" value="PROKAR_LIPOPROTEIN"/>
    <property type="match status" value="1"/>
</dbReference>
<sequence length="127" mass="14862">MKRKLLLFNFLFAFLLITVSCNQQPEIDISKTVGMTEDYFRKLDEISTTAASYNKEQIKFRLMVGKHPSQKEATAMFNNILDNLEENSHTPEFWNYYNGYFEIKSYDKGVIYEATKIIGENLKVNPK</sequence>
<feature type="chain" id="PRO_5039128849" evidence="1">
    <location>
        <begin position="24"/>
        <end position="127"/>
    </location>
</feature>
<evidence type="ECO:0000313" key="2">
    <source>
        <dbReference type="EMBL" id="MBS4199108.1"/>
    </source>
</evidence>
<feature type="signal peptide" evidence="1">
    <location>
        <begin position="1"/>
        <end position="23"/>
    </location>
</feature>
<comment type="caution">
    <text evidence="2">The sequence shown here is derived from an EMBL/GenBank/DDBJ whole genome shotgun (WGS) entry which is preliminary data.</text>
</comment>
<organism evidence="2 3">
    <name type="scientific">Lederbergia citrisecunda</name>
    <dbReference type="NCBI Taxonomy" id="2833583"/>
    <lineage>
        <taxon>Bacteria</taxon>
        <taxon>Bacillati</taxon>
        <taxon>Bacillota</taxon>
        <taxon>Bacilli</taxon>
        <taxon>Bacillales</taxon>
        <taxon>Bacillaceae</taxon>
        <taxon>Lederbergia</taxon>
    </lineage>
</organism>
<dbReference type="EMBL" id="JAGYPJ010000001">
    <property type="protein sequence ID" value="MBS4199108.1"/>
    <property type="molecule type" value="Genomic_DNA"/>
</dbReference>
<dbReference type="Proteomes" id="UP000682713">
    <property type="component" value="Unassembled WGS sequence"/>
</dbReference>
<proteinExistence type="predicted"/>
<dbReference type="RefSeq" id="WP_213109814.1">
    <property type="nucleotide sequence ID" value="NZ_JAGYPJ010000001.1"/>
</dbReference>
<evidence type="ECO:0000313" key="3">
    <source>
        <dbReference type="Proteomes" id="UP000682713"/>
    </source>
</evidence>
<keyword evidence="3" id="KW-1185">Reference proteome</keyword>
<reference evidence="2 3" key="1">
    <citation type="submission" date="2021-05" db="EMBL/GenBank/DDBJ databases">
        <title>Novel Bacillus species.</title>
        <authorList>
            <person name="Liu G."/>
        </authorList>
    </citation>
    <scope>NUCLEOTIDE SEQUENCE [LARGE SCALE GENOMIC DNA]</scope>
    <source>
        <strain evidence="2 3">FJAT-49732</strain>
    </source>
</reference>
<name>A0A942TKY9_9BACI</name>
<dbReference type="AlphaFoldDB" id="A0A942TKY9"/>
<gene>
    <name evidence="2" type="ORF">KHA93_05480</name>
</gene>
<protein>
    <submittedName>
        <fullName evidence="2">Uncharacterized protein</fullName>
    </submittedName>
</protein>
<accession>A0A942TKY9</accession>
<keyword evidence="1" id="KW-0732">Signal</keyword>